<reference evidence="2" key="1">
    <citation type="submission" date="2016-10" db="EMBL/GenBank/DDBJ databases">
        <authorList>
            <person name="Varghese N."/>
            <person name="Submissions S."/>
        </authorList>
    </citation>
    <scope>NUCLEOTIDE SEQUENCE [LARGE SCALE GENOMIC DNA]</scope>
    <source>
        <strain evidence="2">DSM 1551</strain>
    </source>
</reference>
<evidence type="ECO:0000313" key="1">
    <source>
        <dbReference type="EMBL" id="SET31337.1"/>
    </source>
</evidence>
<dbReference type="InterPro" id="IPR036388">
    <property type="entry name" value="WH-like_DNA-bd_sf"/>
</dbReference>
<dbReference type="Proteomes" id="UP000198558">
    <property type="component" value="Unassembled WGS sequence"/>
</dbReference>
<proteinExistence type="predicted"/>
<dbReference type="GO" id="GO:0006355">
    <property type="term" value="P:regulation of DNA-templated transcription"/>
    <property type="evidence" value="ECO:0007669"/>
    <property type="project" value="InterPro"/>
</dbReference>
<dbReference type="AlphaFoldDB" id="A0A1I0DG51"/>
<dbReference type="EMBL" id="FOIN01000006">
    <property type="protein sequence ID" value="SET31337.1"/>
    <property type="molecule type" value="Genomic_DNA"/>
</dbReference>
<organism evidence="1 2">
    <name type="scientific">Thomasclavelia cocleata</name>
    <dbReference type="NCBI Taxonomy" id="69824"/>
    <lineage>
        <taxon>Bacteria</taxon>
        <taxon>Bacillati</taxon>
        <taxon>Bacillota</taxon>
        <taxon>Erysipelotrichia</taxon>
        <taxon>Erysipelotrichales</taxon>
        <taxon>Coprobacillaceae</taxon>
        <taxon>Thomasclavelia</taxon>
    </lineage>
</organism>
<keyword evidence="1" id="KW-0238">DNA-binding</keyword>
<dbReference type="OrthoDB" id="142950at2"/>
<dbReference type="SUPFAM" id="SSF46894">
    <property type="entry name" value="C-terminal effector domain of the bipartite response regulators"/>
    <property type="match status" value="1"/>
</dbReference>
<name>A0A1I0DG51_9FIRM</name>
<gene>
    <name evidence="1" type="ORF">SAMN04489758_10620</name>
</gene>
<protein>
    <submittedName>
        <fullName evidence="1">DNA-binding transcriptional activator of the SARP family</fullName>
    </submittedName>
</protein>
<accession>A0A1I0DG51</accession>
<sequence length="395" mass="46361">MKKRVKLKVKLLGGLKIFNGKVEFPYEKKRSSQVDLLIAFLIINRNKSVTNLQLIDYLWPSGNSNKPEGALRNLVYRARKEMKHFFEDVDCIKSKGHRYFWNLEVDCNVDYEDILKLCNKVEKKNDPYQKYEICLDLITKYNSEILPELNYNEWIVEMNNSLSRNCLEAILNTLLVLANHNKYEEILKICNHQNCLKLKDLRIYQIQLYAYYKTNKIDLGLSFYHKVVDYYYSKYGIEVSHKLKKIYKMLIDTTSSIQIDVEELEKSLVSDNNDDDENTFYCDFDVFKNIYQINARSAKCSMKARILALLTVVDTSNSLDEKSINNEVDILKDVISNSLRKNDVFSKFNMTQYSLILASSDLEGAQIAIDKTISRYNERKKHDEVILISDLKKIR</sequence>
<evidence type="ECO:0000313" key="2">
    <source>
        <dbReference type="Proteomes" id="UP000198558"/>
    </source>
</evidence>
<dbReference type="PANTHER" id="PTHR35807:SF2">
    <property type="entry name" value="TRANSCRIPTIONAL ACTIVATOR DOMAIN"/>
    <property type="match status" value="1"/>
</dbReference>
<dbReference type="GO" id="GO:0003677">
    <property type="term" value="F:DNA binding"/>
    <property type="evidence" value="ECO:0007669"/>
    <property type="project" value="UniProtKB-KW"/>
</dbReference>
<dbReference type="Gene3D" id="1.10.10.10">
    <property type="entry name" value="Winged helix-like DNA-binding domain superfamily/Winged helix DNA-binding domain"/>
    <property type="match status" value="1"/>
</dbReference>
<dbReference type="InterPro" id="IPR016032">
    <property type="entry name" value="Sig_transdc_resp-reg_C-effctor"/>
</dbReference>
<keyword evidence="2" id="KW-1185">Reference proteome</keyword>
<dbReference type="InterPro" id="IPR051677">
    <property type="entry name" value="AfsR-DnrI-RedD_regulator"/>
</dbReference>
<dbReference type="PANTHER" id="PTHR35807">
    <property type="entry name" value="TRANSCRIPTIONAL REGULATOR REDD-RELATED"/>
    <property type="match status" value="1"/>
</dbReference>